<keyword evidence="4" id="KW-1185">Reference proteome</keyword>
<dbReference type="InterPro" id="IPR013094">
    <property type="entry name" value="AB_hydrolase_3"/>
</dbReference>
<protein>
    <recommendedName>
        <fullName evidence="2">Alpha/beta hydrolase fold-3 domain-containing protein</fullName>
    </recommendedName>
</protein>
<dbReference type="AlphaFoldDB" id="W9Z6D0"/>
<organism evidence="3 4">
    <name type="scientific">Capronia epimyces CBS 606.96</name>
    <dbReference type="NCBI Taxonomy" id="1182542"/>
    <lineage>
        <taxon>Eukaryota</taxon>
        <taxon>Fungi</taxon>
        <taxon>Dikarya</taxon>
        <taxon>Ascomycota</taxon>
        <taxon>Pezizomycotina</taxon>
        <taxon>Eurotiomycetes</taxon>
        <taxon>Chaetothyriomycetidae</taxon>
        <taxon>Chaetothyriales</taxon>
        <taxon>Herpotrichiellaceae</taxon>
        <taxon>Capronia</taxon>
    </lineage>
</organism>
<dbReference type="Proteomes" id="UP000019478">
    <property type="component" value="Unassembled WGS sequence"/>
</dbReference>
<dbReference type="SUPFAM" id="SSF53474">
    <property type="entry name" value="alpha/beta-Hydrolases"/>
    <property type="match status" value="1"/>
</dbReference>
<dbReference type="GO" id="GO:0016787">
    <property type="term" value="F:hydrolase activity"/>
    <property type="evidence" value="ECO:0007669"/>
    <property type="project" value="UniProtKB-KW"/>
</dbReference>
<accession>W9Z6D0</accession>
<keyword evidence="1" id="KW-0378">Hydrolase</keyword>
<dbReference type="Gene3D" id="3.40.50.1820">
    <property type="entry name" value="alpha/beta hydrolase"/>
    <property type="match status" value="1"/>
</dbReference>
<dbReference type="RefSeq" id="XP_007731446.1">
    <property type="nucleotide sequence ID" value="XM_007733256.1"/>
</dbReference>
<name>W9Z6D0_9EURO</name>
<gene>
    <name evidence="3" type="ORF">A1O3_03117</name>
</gene>
<dbReference type="PANTHER" id="PTHR48081">
    <property type="entry name" value="AB HYDROLASE SUPERFAMILY PROTEIN C4A8.06C"/>
    <property type="match status" value="1"/>
</dbReference>
<feature type="domain" description="Alpha/beta hydrolase fold-3" evidence="2">
    <location>
        <begin position="81"/>
        <end position="275"/>
    </location>
</feature>
<comment type="caution">
    <text evidence="3">The sequence shown here is derived from an EMBL/GenBank/DDBJ whole genome shotgun (WGS) entry which is preliminary data.</text>
</comment>
<dbReference type="PANTHER" id="PTHR48081:SF8">
    <property type="entry name" value="ALPHA_BETA HYDROLASE FOLD-3 DOMAIN-CONTAINING PROTEIN-RELATED"/>
    <property type="match status" value="1"/>
</dbReference>
<dbReference type="EMBL" id="AMGY01000002">
    <property type="protein sequence ID" value="EXJ90049.1"/>
    <property type="molecule type" value="Genomic_DNA"/>
</dbReference>
<dbReference type="eggNOG" id="KOG1515">
    <property type="taxonomic scope" value="Eukaryota"/>
</dbReference>
<dbReference type="HOGENOM" id="CLU_012494_6_3_1"/>
<dbReference type="InterPro" id="IPR050300">
    <property type="entry name" value="GDXG_lipolytic_enzyme"/>
</dbReference>
<proteinExistence type="predicted"/>
<dbReference type="GeneID" id="19167246"/>
<dbReference type="InterPro" id="IPR029058">
    <property type="entry name" value="AB_hydrolase_fold"/>
</dbReference>
<dbReference type="STRING" id="1182542.W9Z6D0"/>
<evidence type="ECO:0000259" key="2">
    <source>
        <dbReference type="Pfam" id="PF07859"/>
    </source>
</evidence>
<evidence type="ECO:0000313" key="3">
    <source>
        <dbReference type="EMBL" id="EXJ90049.1"/>
    </source>
</evidence>
<reference evidence="3 4" key="1">
    <citation type="submission" date="2013-03" db="EMBL/GenBank/DDBJ databases">
        <title>The Genome Sequence of Capronia epimyces CBS 606.96.</title>
        <authorList>
            <consortium name="The Broad Institute Genomics Platform"/>
            <person name="Cuomo C."/>
            <person name="de Hoog S."/>
            <person name="Gorbushina A."/>
            <person name="Walker B."/>
            <person name="Young S.K."/>
            <person name="Zeng Q."/>
            <person name="Gargeya S."/>
            <person name="Fitzgerald M."/>
            <person name="Haas B."/>
            <person name="Abouelleil A."/>
            <person name="Allen A.W."/>
            <person name="Alvarado L."/>
            <person name="Arachchi H.M."/>
            <person name="Berlin A.M."/>
            <person name="Chapman S.B."/>
            <person name="Gainer-Dewar J."/>
            <person name="Goldberg J."/>
            <person name="Griggs A."/>
            <person name="Gujja S."/>
            <person name="Hansen M."/>
            <person name="Howarth C."/>
            <person name="Imamovic A."/>
            <person name="Ireland A."/>
            <person name="Larimer J."/>
            <person name="McCowan C."/>
            <person name="Murphy C."/>
            <person name="Pearson M."/>
            <person name="Poon T.W."/>
            <person name="Priest M."/>
            <person name="Roberts A."/>
            <person name="Saif S."/>
            <person name="Shea T."/>
            <person name="Sisk P."/>
            <person name="Sykes S."/>
            <person name="Wortman J."/>
            <person name="Nusbaum C."/>
            <person name="Birren B."/>
        </authorList>
    </citation>
    <scope>NUCLEOTIDE SEQUENCE [LARGE SCALE GENOMIC DNA]</scope>
    <source>
        <strain evidence="3 4">CBS 606.96</strain>
    </source>
</reference>
<dbReference type="Pfam" id="PF07859">
    <property type="entry name" value="Abhydrolase_3"/>
    <property type="match status" value="1"/>
</dbReference>
<sequence>MGSQSYVDPEWAQFSSNVPIPTLVGSPVELRQMMEGIKALRPYTEPVGHTIRDQAIDAYQGAKGTVRIYTPDEVHKPAKTIIYLHGGGWTIGDLVSEDGVCRLLCTETKSIIVSVDYRKAPENPFPVPLEDAWAGVLWTFANIDSLGGSADNVYILGNSAGANMASVLTQRARDSSSGPVRFRGLILRNPMVCHPQAHPKDLKFDSYIENKDAALLSAASVHNFADFYNPPPNDTRFSSLLTEDFTALPPTYMQVSGGDPLRDDGLNYAQKLESAR</sequence>
<dbReference type="OrthoDB" id="4139065at2759"/>
<evidence type="ECO:0000313" key="4">
    <source>
        <dbReference type="Proteomes" id="UP000019478"/>
    </source>
</evidence>
<evidence type="ECO:0000256" key="1">
    <source>
        <dbReference type="ARBA" id="ARBA00022801"/>
    </source>
</evidence>